<reference evidence="2 3" key="1">
    <citation type="journal article" date="2020" name="Nature">
        <title>Six reference-quality genomes reveal evolution of bat adaptations.</title>
        <authorList>
            <person name="Jebb D."/>
            <person name="Huang Z."/>
            <person name="Pippel M."/>
            <person name="Hughes G.M."/>
            <person name="Lavrichenko K."/>
            <person name="Devanna P."/>
            <person name="Winkler S."/>
            <person name="Jermiin L.S."/>
            <person name="Skirmuntt E.C."/>
            <person name="Katzourakis A."/>
            <person name="Burkitt-Gray L."/>
            <person name="Ray D.A."/>
            <person name="Sullivan K.A.M."/>
            <person name="Roscito J.G."/>
            <person name="Kirilenko B.M."/>
            <person name="Davalos L.M."/>
            <person name="Corthals A.P."/>
            <person name="Power M.L."/>
            <person name="Jones G."/>
            <person name="Ransome R.D."/>
            <person name="Dechmann D.K.N."/>
            <person name="Locatelli A.G."/>
            <person name="Puechmaille S.J."/>
            <person name="Fedrigo O."/>
            <person name="Jarvis E.D."/>
            <person name="Hiller M."/>
            <person name="Vernes S.C."/>
            <person name="Myers E.W."/>
            <person name="Teeling E.C."/>
        </authorList>
    </citation>
    <scope>NUCLEOTIDE SEQUENCE [LARGE SCALE GENOMIC DNA]</scope>
    <source>
        <strain evidence="2">MPipKuh1</strain>
        <tissue evidence="2">Flight muscle</tissue>
    </source>
</reference>
<comment type="caution">
    <text evidence="2">The sequence shown here is derived from an EMBL/GenBank/DDBJ whole genome shotgun (WGS) entry which is preliminary data.</text>
</comment>
<evidence type="ECO:0000313" key="3">
    <source>
        <dbReference type="Proteomes" id="UP000558488"/>
    </source>
</evidence>
<keyword evidence="3" id="KW-1185">Reference proteome</keyword>
<dbReference type="EMBL" id="JACAGB010000006">
    <property type="protein sequence ID" value="KAF6358474.1"/>
    <property type="molecule type" value="Genomic_DNA"/>
</dbReference>
<name>A0A7J7Y9F2_PIPKU</name>
<protein>
    <submittedName>
        <fullName evidence="2">Uncharacterized protein</fullName>
    </submittedName>
</protein>
<gene>
    <name evidence="2" type="ORF">mPipKuh1_010301</name>
</gene>
<organism evidence="2 3">
    <name type="scientific">Pipistrellus kuhlii</name>
    <name type="common">Kuhl's pipistrelle</name>
    <dbReference type="NCBI Taxonomy" id="59472"/>
    <lineage>
        <taxon>Eukaryota</taxon>
        <taxon>Metazoa</taxon>
        <taxon>Chordata</taxon>
        <taxon>Craniata</taxon>
        <taxon>Vertebrata</taxon>
        <taxon>Euteleostomi</taxon>
        <taxon>Mammalia</taxon>
        <taxon>Eutheria</taxon>
        <taxon>Laurasiatheria</taxon>
        <taxon>Chiroptera</taxon>
        <taxon>Yangochiroptera</taxon>
        <taxon>Vespertilionidae</taxon>
        <taxon>Pipistrellus</taxon>
    </lineage>
</organism>
<sequence>MVSEQLTILCHRVWRGNCERTWEHDSHSHTWLVWAPKSAVLYLASTNVFPPPNARPPPPPKLPPRSKLPPKSWKTHNKISTHGLVGYWSQQQQEPTFIECFLSASNHARWGCATMARQVRPVLCCCRRNQNSWR</sequence>
<feature type="region of interest" description="Disordered" evidence="1">
    <location>
        <begin position="52"/>
        <end position="73"/>
    </location>
</feature>
<evidence type="ECO:0000313" key="2">
    <source>
        <dbReference type="EMBL" id="KAF6358474.1"/>
    </source>
</evidence>
<dbReference type="AlphaFoldDB" id="A0A7J7Y9F2"/>
<dbReference type="Proteomes" id="UP000558488">
    <property type="component" value="Unassembled WGS sequence"/>
</dbReference>
<feature type="compositionally biased region" description="Pro residues" evidence="1">
    <location>
        <begin position="52"/>
        <end position="67"/>
    </location>
</feature>
<accession>A0A7J7Y9F2</accession>
<proteinExistence type="predicted"/>
<evidence type="ECO:0000256" key="1">
    <source>
        <dbReference type="SAM" id="MobiDB-lite"/>
    </source>
</evidence>